<organism evidence="1 2">
    <name type="scientific">Vagococcus fluvialis</name>
    <dbReference type="NCBI Taxonomy" id="2738"/>
    <lineage>
        <taxon>Bacteria</taxon>
        <taxon>Bacillati</taxon>
        <taxon>Bacillota</taxon>
        <taxon>Bacilli</taxon>
        <taxon>Lactobacillales</taxon>
        <taxon>Enterococcaceae</taxon>
        <taxon>Vagococcus</taxon>
    </lineage>
</organism>
<evidence type="ECO:0000313" key="2">
    <source>
        <dbReference type="Proteomes" id="UP000521358"/>
    </source>
</evidence>
<name>A0A7X6I350_9ENTE</name>
<accession>A0A7X6I350</accession>
<proteinExistence type="predicted"/>
<protein>
    <submittedName>
        <fullName evidence="1">DUF960 domain-containing protein</fullName>
    </submittedName>
</protein>
<gene>
    <name evidence="1" type="ORF">HED35_05445</name>
</gene>
<dbReference type="EMBL" id="JAAVMB010000004">
    <property type="protein sequence ID" value="NKC67524.1"/>
    <property type="molecule type" value="Genomic_DNA"/>
</dbReference>
<comment type="caution">
    <text evidence="1">The sequence shown here is derived from an EMBL/GenBank/DDBJ whole genome shotgun (WGS) entry which is preliminary data.</text>
</comment>
<evidence type="ECO:0000313" key="1">
    <source>
        <dbReference type="EMBL" id="NKC67524.1"/>
    </source>
</evidence>
<dbReference type="RefSeq" id="WP_167798737.1">
    <property type="nucleotide sequence ID" value="NZ_JAAVMB010000004.1"/>
</dbReference>
<dbReference type="Proteomes" id="UP000521358">
    <property type="component" value="Unassembled WGS sequence"/>
</dbReference>
<dbReference type="AlphaFoldDB" id="A0A7X6I350"/>
<sequence length="38" mass="4529">MFKNQEKRFITKGIDASVSKEIQIVCWELVENLVKEQF</sequence>
<dbReference type="Gene3D" id="3.10.450.150">
    <property type="entry name" value="enterococcus faecalis protein"/>
    <property type="match status" value="1"/>
</dbReference>
<reference evidence="1 2" key="1">
    <citation type="submission" date="2020-03" db="EMBL/GenBank/DDBJ databases">
        <title>Bacterial samples isolated from urine from healthy bovine heifers (Gyr breed).</title>
        <authorList>
            <person name="Giannattasio-Ferraz S."/>
            <person name="Maskeri L."/>
            <person name="Penido A."/>
            <person name="Barbosa-Stancioli E.F."/>
            <person name="Putonti C."/>
        </authorList>
    </citation>
    <scope>NUCLEOTIDE SEQUENCE [LARGE SCALE GENOMIC DNA]</scope>
    <source>
        <strain evidence="1 2">UFMG-H7</strain>
    </source>
</reference>